<dbReference type="GeneID" id="98665145"/>
<keyword evidence="1" id="KW-0812">Transmembrane</keyword>
<dbReference type="RefSeq" id="WP_066607332.1">
    <property type="nucleotide sequence ID" value="NZ_FORY01000006.1"/>
</dbReference>
<sequence>MYDLLRKPLLFFRRYYHALWLRVTLYALLSLVVSLVTLVLRHYLPNEWTQLIDASAVTPVLTILASSMLAVSTFSLNVMVSAHASAAATATPRIHRLLLQDTTTQSVLAAFIGAFIFALTSIILFRTHLYGDEEAIVVMAITILAVVVIIIAMLRWIEHLSQLGSLDNSLDLAEHEARRSLTMLRKDPALGANLLTPDTVLPENTTEIRAHKTGYIQFIDTRSLNDCAGDQGLIYVLQRPGQFVLEGSLLAQASGLTPEADHAAIVRGFVIGATRTHEVDAEFSLTTLSEISSKALSPGINDPGTAIDAITRLTALFWHTAQIDPTPKLRAPRVFCPPPASHDLFHAAFAATARDGAGCLEVCTALRRCLLALSEAPDTEFAEAAHEMAQRALDYATNALPLDNEKRALVAVSPLGKTWADQSFSTTTEPTE</sequence>
<evidence type="ECO:0000256" key="1">
    <source>
        <dbReference type="SAM" id="Phobius"/>
    </source>
</evidence>
<keyword evidence="1" id="KW-0472">Membrane</keyword>
<dbReference type="Pfam" id="PF10011">
    <property type="entry name" value="DUF2254"/>
    <property type="match status" value="1"/>
</dbReference>
<dbReference type="EMBL" id="FORY01000006">
    <property type="protein sequence ID" value="SFJ52743.1"/>
    <property type="molecule type" value="Genomic_DNA"/>
</dbReference>
<dbReference type="AlphaFoldDB" id="A0A1I3S1J9"/>
<reference evidence="2 3" key="1">
    <citation type="submission" date="2016-10" db="EMBL/GenBank/DDBJ databases">
        <authorList>
            <person name="de Groot N.N."/>
        </authorList>
    </citation>
    <scope>NUCLEOTIDE SEQUENCE [LARGE SCALE GENOMIC DNA]</scope>
    <source>
        <strain evidence="2 3">CGMCC 1.8891</strain>
    </source>
</reference>
<dbReference type="OrthoDB" id="2955631at2"/>
<protein>
    <submittedName>
        <fullName evidence="2">Uncharacterized membrane protein</fullName>
    </submittedName>
</protein>
<accession>A0A1I3S1J9</accession>
<name>A0A1I3S1J9_9RHOB</name>
<feature type="transmembrane region" description="Helical" evidence="1">
    <location>
        <begin position="60"/>
        <end position="86"/>
    </location>
</feature>
<organism evidence="2 3">
    <name type="scientific">Celeribacter halophilus</name>
    <dbReference type="NCBI Taxonomy" id="576117"/>
    <lineage>
        <taxon>Bacteria</taxon>
        <taxon>Pseudomonadati</taxon>
        <taxon>Pseudomonadota</taxon>
        <taxon>Alphaproteobacteria</taxon>
        <taxon>Rhodobacterales</taxon>
        <taxon>Roseobacteraceae</taxon>
        <taxon>Celeribacter</taxon>
    </lineage>
</organism>
<gene>
    <name evidence="2" type="ORF">SAMN04488138_1067</name>
</gene>
<dbReference type="Proteomes" id="UP000183299">
    <property type="component" value="Unassembled WGS sequence"/>
</dbReference>
<evidence type="ECO:0000313" key="3">
    <source>
        <dbReference type="Proteomes" id="UP000183299"/>
    </source>
</evidence>
<keyword evidence="1" id="KW-1133">Transmembrane helix</keyword>
<dbReference type="STRING" id="576117.SAMN04488138_1067"/>
<proteinExistence type="predicted"/>
<dbReference type="InterPro" id="IPR018723">
    <property type="entry name" value="DUF2254_membrane"/>
</dbReference>
<evidence type="ECO:0000313" key="2">
    <source>
        <dbReference type="EMBL" id="SFJ52743.1"/>
    </source>
</evidence>
<feature type="transmembrane region" description="Helical" evidence="1">
    <location>
        <begin position="107"/>
        <end position="129"/>
    </location>
</feature>
<feature type="transmembrane region" description="Helical" evidence="1">
    <location>
        <begin position="135"/>
        <end position="157"/>
    </location>
</feature>
<feature type="transmembrane region" description="Helical" evidence="1">
    <location>
        <begin position="20"/>
        <end position="40"/>
    </location>
</feature>
<keyword evidence="3" id="KW-1185">Reference proteome</keyword>